<keyword evidence="1 4" id="KW-0378">Hydrolase</keyword>
<dbReference type="SUPFAM" id="SSF52151">
    <property type="entry name" value="FabD/lysophospholipase-like"/>
    <property type="match status" value="1"/>
</dbReference>
<accession>A0A1H8BRP5</accession>
<evidence type="ECO:0000259" key="5">
    <source>
        <dbReference type="PROSITE" id="PS51635"/>
    </source>
</evidence>
<dbReference type="InterPro" id="IPR002641">
    <property type="entry name" value="PNPLA_dom"/>
</dbReference>
<gene>
    <name evidence="6" type="ORF">SAMN04488011_101692</name>
</gene>
<evidence type="ECO:0000256" key="1">
    <source>
        <dbReference type="ARBA" id="ARBA00022801"/>
    </source>
</evidence>
<dbReference type="PROSITE" id="PS51635">
    <property type="entry name" value="PNPLA"/>
    <property type="match status" value="1"/>
</dbReference>
<feature type="active site" description="Nucleophile" evidence="4">
    <location>
        <position position="42"/>
    </location>
</feature>
<feature type="active site" description="Proton acceptor" evidence="4">
    <location>
        <position position="201"/>
    </location>
</feature>
<name>A0A1H8BRP5_9RHOB</name>
<dbReference type="AlphaFoldDB" id="A0A1H8BRP5"/>
<dbReference type="GO" id="GO:0016787">
    <property type="term" value="F:hydrolase activity"/>
    <property type="evidence" value="ECO:0007669"/>
    <property type="project" value="UniProtKB-UniRule"/>
</dbReference>
<evidence type="ECO:0000313" key="7">
    <source>
        <dbReference type="Proteomes" id="UP000199372"/>
    </source>
</evidence>
<keyword evidence="2 4" id="KW-0442">Lipid degradation</keyword>
<dbReference type="PANTHER" id="PTHR14226">
    <property type="entry name" value="NEUROPATHY TARGET ESTERASE/SWISS CHEESE D.MELANOGASTER"/>
    <property type="match status" value="1"/>
</dbReference>
<dbReference type="InterPro" id="IPR050301">
    <property type="entry name" value="NTE"/>
</dbReference>
<dbReference type="PANTHER" id="PTHR14226:SF78">
    <property type="entry name" value="SLR0060 PROTEIN"/>
    <property type="match status" value="1"/>
</dbReference>
<dbReference type="Gene3D" id="3.40.1090.10">
    <property type="entry name" value="Cytosolic phospholipase A2 catalytic domain"/>
    <property type="match status" value="2"/>
</dbReference>
<keyword evidence="7" id="KW-1185">Reference proteome</keyword>
<dbReference type="InterPro" id="IPR016035">
    <property type="entry name" value="Acyl_Trfase/lysoPLipase"/>
</dbReference>
<dbReference type="Pfam" id="PF01734">
    <property type="entry name" value="Patatin"/>
    <property type="match status" value="1"/>
</dbReference>
<keyword evidence="3 4" id="KW-0443">Lipid metabolism</keyword>
<feature type="domain" description="PNPLA" evidence="5">
    <location>
        <begin position="8"/>
        <end position="214"/>
    </location>
</feature>
<protein>
    <submittedName>
        <fullName evidence="6">NTE family protein</fullName>
    </submittedName>
</protein>
<sequence>MTKPRINLALQGGGAHGAFTWGVLDRILEGGEVEIAGISGTSAGALNGAALKAGLLSGGAEAARENLAWLWGRIGALGSLDGTPWVNALLPSTPFLGRAIEYSPGYAIGDWLARATSPYGLGPFYVNPLRSILEDLRFDEVCSAAGPDLSVCATNVRTGKVRVFRHGEIGVDALLASACLPTLFRAVEIAEPDGTVASYWDGGYSGNPALFPLYEPHLPDDVVIVNINPLERAELPYTAQEILNRVNEISFNSALLSELRAIAFVQRMIAEGRIPEGQMKRVLVHMIADDDTMTGLSVATKTVPQPIILARLKAAGRAAADRFLSAHLEQIGQESSVDLAAMYG</sequence>
<evidence type="ECO:0000313" key="6">
    <source>
        <dbReference type="EMBL" id="SEM85239.1"/>
    </source>
</evidence>
<dbReference type="GO" id="GO:0016042">
    <property type="term" value="P:lipid catabolic process"/>
    <property type="evidence" value="ECO:0007669"/>
    <property type="project" value="UniProtKB-UniRule"/>
</dbReference>
<evidence type="ECO:0000256" key="4">
    <source>
        <dbReference type="PROSITE-ProRule" id="PRU01161"/>
    </source>
</evidence>
<dbReference type="EMBL" id="FOCM01000001">
    <property type="protein sequence ID" value="SEM85239.1"/>
    <property type="molecule type" value="Genomic_DNA"/>
</dbReference>
<organism evidence="6 7">
    <name type="scientific">Palleronia pelagia</name>
    <dbReference type="NCBI Taxonomy" id="387096"/>
    <lineage>
        <taxon>Bacteria</taxon>
        <taxon>Pseudomonadati</taxon>
        <taxon>Pseudomonadota</taxon>
        <taxon>Alphaproteobacteria</taxon>
        <taxon>Rhodobacterales</taxon>
        <taxon>Roseobacteraceae</taxon>
        <taxon>Palleronia</taxon>
    </lineage>
</organism>
<dbReference type="RefSeq" id="WP_091844394.1">
    <property type="nucleotide sequence ID" value="NZ_FOCM01000001.1"/>
</dbReference>
<dbReference type="Proteomes" id="UP000199372">
    <property type="component" value="Unassembled WGS sequence"/>
</dbReference>
<evidence type="ECO:0000256" key="2">
    <source>
        <dbReference type="ARBA" id="ARBA00022963"/>
    </source>
</evidence>
<reference evidence="7" key="1">
    <citation type="submission" date="2016-10" db="EMBL/GenBank/DDBJ databases">
        <authorList>
            <person name="Varghese N."/>
            <person name="Submissions S."/>
        </authorList>
    </citation>
    <scope>NUCLEOTIDE SEQUENCE [LARGE SCALE GENOMIC DNA]</scope>
    <source>
        <strain evidence="7">DSM 26893</strain>
    </source>
</reference>
<feature type="short sequence motif" description="GXGXXG" evidence="4">
    <location>
        <begin position="12"/>
        <end position="17"/>
    </location>
</feature>
<feature type="short sequence motif" description="DGA/G" evidence="4">
    <location>
        <begin position="201"/>
        <end position="203"/>
    </location>
</feature>
<evidence type="ECO:0000256" key="3">
    <source>
        <dbReference type="ARBA" id="ARBA00023098"/>
    </source>
</evidence>
<feature type="short sequence motif" description="GXSXG" evidence="4">
    <location>
        <begin position="40"/>
        <end position="44"/>
    </location>
</feature>
<proteinExistence type="predicted"/>
<dbReference type="OrthoDB" id="9807112at2"/>